<dbReference type="Proteomes" id="UP001212263">
    <property type="component" value="Unassembled WGS sequence"/>
</dbReference>
<organism evidence="1 2">
    <name type="scientific">Odoribacter splanchnicus</name>
    <dbReference type="NCBI Taxonomy" id="28118"/>
    <lineage>
        <taxon>Bacteria</taxon>
        <taxon>Pseudomonadati</taxon>
        <taxon>Bacteroidota</taxon>
        <taxon>Bacteroidia</taxon>
        <taxon>Bacteroidales</taxon>
        <taxon>Odoribacteraceae</taxon>
        <taxon>Odoribacter</taxon>
    </lineage>
</organism>
<dbReference type="InterPro" id="IPR038666">
    <property type="entry name" value="SSP1_head-tail_sf"/>
</dbReference>
<reference evidence="1" key="1">
    <citation type="submission" date="2023-01" db="EMBL/GenBank/DDBJ databases">
        <title>Human gut microbiome strain richness.</title>
        <authorList>
            <person name="Chen-Liaw A."/>
        </authorList>
    </citation>
    <scope>NUCLEOTIDE SEQUENCE</scope>
    <source>
        <strain evidence="1">RTP21484st1_B7_RTP21484_190118</strain>
    </source>
</reference>
<dbReference type="Gene3D" id="2.40.10.270">
    <property type="entry name" value="Bacteriophage SPP1 head-tail adaptor protein"/>
    <property type="match status" value="1"/>
</dbReference>
<sequence>MGKIDFSVGEFDTRVELYSPELKQTVSGAVEKNFTVRGVVYAKVRSRNMGEDTGEGAILITNIQEIVSYDVPGVDNAWRIKKDNEMYDVISVDRIQRRFMKITAKRIV</sequence>
<gene>
    <name evidence="1" type="ORF">PN645_02275</name>
</gene>
<evidence type="ECO:0000313" key="1">
    <source>
        <dbReference type="EMBL" id="MDB9221831.1"/>
    </source>
</evidence>
<dbReference type="EMBL" id="JAQMRD010000002">
    <property type="protein sequence ID" value="MDB9221831.1"/>
    <property type="molecule type" value="Genomic_DNA"/>
</dbReference>
<evidence type="ECO:0000313" key="2">
    <source>
        <dbReference type="Proteomes" id="UP001212263"/>
    </source>
</evidence>
<comment type="caution">
    <text evidence="1">The sequence shown here is derived from an EMBL/GenBank/DDBJ whole genome shotgun (WGS) entry which is preliminary data.</text>
</comment>
<dbReference type="Pfam" id="PF05521">
    <property type="entry name" value="Phage_HCP"/>
    <property type="match status" value="1"/>
</dbReference>
<protein>
    <submittedName>
        <fullName evidence="1">Head-tail adaptor protein</fullName>
    </submittedName>
</protein>
<dbReference type="AlphaFoldDB" id="A0AAW6FDP5"/>
<dbReference type="RefSeq" id="WP_175315593.1">
    <property type="nucleotide sequence ID" value="NZ_JABWDG010000019.1"/>
</dbReference>
<proteinExistence type="predicted"/>
<name>A0AAW6FDP5_9BACT</name>
<accession>A0AAW6FDP5</accession>
<dbReference type="InterPro" id="IPR008767">
    <property type="entry name" value="Phage_SPP1_head-tail_adaptor"/>
</dbReference>